<feature type="transmembrane region" description="Helical" evidence="1">
    <location>
        <begin position="181"/>
        <end position="199"/>
    </location>
</feature>
<keyword evidence="4" id="KW-1185">Reference proteome</keyword>
<keyword evidence="2" id="KW-0732">Signal</keyword>
<dbReference type="Proteomes" id="UP000562492">
    <property type="component" value="Unassembled WGS sequence"/>
</dbReference>
<feature type="chain" id="PRO_5045910877" evidence="2">
    <location>
        <begin position="22"/>
        <end position="202"/>
    </location>
</feature>
<dbReference type="PIRSF" id="PIRSF016919">
    <property type="entry name" value="HupE_UreJ"/>
    <property type="match status" value="1"/>
</dbReference>
<proteinExistence type="predicted"/>
<evidence type="ECO:0000256" key="2">
    <source>
        <dbReference type="SAM" id="SignalP"/>
    </source>
</evidence>
<dbReference type="InterPro" id="IPR007038">
    <property type="entry name" value="HupE_UreJ"/>
</dbReference>
<feature type="transmembrane region" description="Helical" evidence="1">
    <location>
        <begin position="71"/>
        <end position="90"/>
    </location>
</feature>
<evidence type="ECO:0000256" key="1">
    <source>
        <dbReference type="SAM" id="Phobius"/>
    </source>
</evidence>
<reference evidence="3 4" key="1">
    <citation type="submission" date="2020-08" db="EMBL/GenBank/DDBJ databases">
        <title>Functional genomics of gut bacteria from endangered species of beetles.</title>
        <authorList>
            <person name="Carlos-Shanley C."/>
        </authorList>
    </citation>
    <scope>NUCLEOTIDE SEQUENCE [LARGE SCALE GENOMIC DNA]</scope>
    <source>
        <strain evidence="3 4">S00124</strain>
    </source>
</reference>
<keyword evidence="1" id="KW-1133">Transmembrane helix</keyword>
<feature type="transmembrane region" description="Helical" evidence="1">
    <location>
        <begin position="121"/>
        <end position="140"/>
    </location>
</feature>
<protein>
    <submittedName>
        <fullName evidence="3">Urease accessory protein</fullName>
    </submittedName>
</protein>
<feature type="transmembrane region" description="Helical" evidence="1">
    <location>
        <begin position="146"/>
        <end position="169"/>
    </location>
</feature>
<feature type="transmembrane region" description="Helical" evidence="1">
    <location>
        <begin position="47"/>
        <end position="64"/>
    </location>
</feature>
<accession>A0ABR6RDZ1</accession>
<evidence type="ECO:0000313" key="4">
    <source>
        <dbReference type="Proteomes" id="UP000562492"/>
    </source>
</evidence>
<comment type="caution">
    <text evidence="3">The sequence shown here is derived from an EMBL/GenBank/DDBJ whole genome shotgun (WGS) entry which is preliminary data.</text>
</comment>
<organism evidence="3 4">
    <name type="scientific">Comamonas odontotermitis</name>
    <dbReference type="NCBI Taxonomy" id="379895"/>
    <lineage>
        <taxon>Bacteria</taxon>
        <taxon>Pseudomonadati</taxon>
        <taxon>Pseudomonadota</taxon>
        <taxon>Betaproteobacteria</taxon>
        <taxon>Burkholderiales</taxon>
        <taxon>Comamonadaceae</taxon>
        <taxon>Comamonas</taxon>
    </lineage>
</organism>
<evidence type="ECO:0000313" key="3">
    <source>
        <dbReference type="EMBL" id="MBB6577372.1"/>
    </source>
</evidence>
<dbReference type="EMBL" id="JACHKZ010000006">
    <property type="protein sequence ID" value="MBB6577372.1"/>
    <property type="molecule type" value="Genomic_DNA"/>
</dbReference>
<feature type="transmembrane region" description="Helical" evidence="1">
    <location>
        <begin position="96"/>
        <end position="114"/>
    </location>
</feature>
<keyword evidence="1" id="KW-0812">Transmembrane</keyword>
<dbReference type="Pfam" id="PF04955">
    <property type="entry name" value="HupE_UreJ"/>
    <property type="match status" value="1"/>
</dbReference>
<feature type="signal peptide" evidence="2">
    <location>
        <begin position="1"/>
        <end position="21"/>
    </location>
</feature>
<name>A0ABR6RDZ1_9BURK</name>
<sequence>MKKVSSIALSALPMLPAIALAHGGDQPHTHGLADSVVQGLVHPFTGLDHLAAMLAVGVWSVLAFPRLEAAWRVPVAFVAMLVAGAVAGFAGLRVPGVEPMIAASVLALGLLVAVQSKMPWLPAAALAGGFAFFHGAAHGYELASDGGLAALGALAGMALGSAILHITGMGLGHGLMQRHRWLARLGGLGTALLGAFLLIRLA</sequence>
<keyword evidence="1" id="KW-0472">Membrane</keyword>
<gene>
    <name evidence="3" type="ORF">HNP33_001427</name>
</gene>